<dbReference type="EMBL" id="BMAT01012350">
    <property type="protein sequence ID" value="GFR90389.1"/>
    <property type="molecule type" value="Genomic_DNA"/>
</dbReference>
<sequence>MVVVTTKEDENPCLSCDLQGRRGTGRLASMWRKDTEAEMANARKTWKELEEMAQDKILLKTFDSLCFLWKLKSQAEEECTFTYRY</sequence>
<accession>A0AAV4GYB0</accession>
<reference evidence="1 2" key="1">
    <citation type="journal article" date="2021" name="Elife">
        <title>Chloroplast acquisition without the gene transfer in kleptoplastic sea slugs, Plakobranchus ocellatus.</title>
        <authorList>
            <person name="Maeda T."/>
            <person name="Takahashi S."/>
            <person name="Yoshida T."/>
            <person name="Shimamura S."/>
            <person name="Takaki Y."/>
            <person name="Nagai Y."/>
            <person name="Toyoda A."/>
            <person name="Suzuki Y."/>
            <person name="Arimoto A."/>
            <person name="Ishii H."/>
            <person name="Satoh N."/>
            <person name="Nishiyama T."/>
            <person name="Hasebe M."/>
            <person name="Maruyama T."/>
            <person name="Minagawa J."/>
            <person name="Obokata J."/>
            <person name="Shigenobu S."/>
        </authorList>
    </citation>
    <scope>NUCLEOTIDE SEQUENCE [LARGE SCALE GENOMIC DNA]</scope>
</reference>
<dbReference type="AlphaFoldDB" id="A0AAV4GYB0"/>
<keyword evidence="2" id="KW-1185">Reference proteome</keyword>
<protein>
    <submittedName>
        <fullName evidence="1">Uncharacterized protein</fullName>
    </submittedName>
</protein>
<organism evidence="1 2">
    <name type="scientific">Elysia marginata</name>
    <dbReference type="NCBI Taxonomy" id="1093978"/>
    <lineage>
        <taxon>Eukaryota</taxon>
        <taxon>Metazoa</taxon>
        <taxon>Spiralia</taxon>
        <taxon>Lophotrochozoa</taxon>
        <taxon>Mollusca</taxon>
        <taxon>Gastropoda</taxon>
        <taxon>Heterobranchia</taxon>
        <taxon>Euthyneura</taxon>
        <taxon>Panpulmonata</taxon>
        <taxon>Sacoglossa</taxon>
        <taxon>Placobranchoidea</taxon>
        <taxon>Plakobranchidae</taxon>
        <taxon>Elysia</taxon>
    </lineage>
</organism>
<proteinExistence type="predicted"/>
<comment type="caution">
    <text evidence="1">The sequence shown here is derived from an EMBL/GenBank/DDBJ whole genome shotgun (WGS) entry which is preliminary data.</text>
</comment>
<dbReference type="Proteomes" id="UP000762676">
    <property type="component" value="Unassembled WGS sequence"/>
</dbReference>
<evidence type="ECO:0000313" key="2">
    <source>
        <dbReference type="Proteomes" id="UP000762676"/>
    </source>
</evidence>
<evidence type="ECO:0000313" key="1">
    <source>
        <dbReference type="EMBL" id="GFR90389.1"/>
    </source>
</evidence>
<gene>
    <name evidence="1" type="ORF">ElyMa_006148500</name>
</gene>
<name>A0AAV4GYB0_9GAST</name>